<accession>A0A350H9Z1</accession>
<dbReference type="EMBL" id="DMZY01000123">
    <property type="protein sequence ID" value="HAV92357.1"/>
    <property type="molecule type" value="Genomic_DNA"/>
</dbReference>
<sequence length="203" mass="22651">MTKRKNNIIISVLLIILFVLPSCSKGNPVNAAIQKITGLFVAKQDKPIESTVNTGEIMLLAQNEEKKAEPEVAEKTDTNMSILDSLMSDSTKGLPFVVETYAYKSKYERDPFVSVLDMQRDKQASIDIESASYYGMLKGKNGKVALLKDASGMGFVFFEGEKIKNGMLLKVEPDSVIFKLDEYGVVRNKVIRMNKNIVKKSKK</sequence>
<gene>
    <name evidence="1" type="ORF">DCW38_04165</name>
</gene>
<evidence type="ECO:0000313" key="1">
    <source>
        <dbReference type="EMBL" id="HAV92357.1"/>
    </source>
</evidence>
<protein>
    <recommendedName>
        <fullName evidence="3">Pilus assembly protein PilP</fullName>
    </recommendedName>
</protein>
<evidence type="ECO:0008006" key="3">
    <source>
        <dbReference type="Google" id="ProtNLM"/>
    </source>
</evidence>
<dbReference type="AlphaFoldDB" id="A0A350H9Z1"/>
<reference evidence="1 2" key="1">
    <citation type="journal article" date="2018" name="Nat. Biotechnol.">
        <title>A standardized bacterial taxonomy based on genome phylogeny substantially revises the tree of life.</title>
        <authorList>
            <person name="Parks D.H."/>
            <person name="Chuvochina M."/>
            <person name="Waite D.W."/>
            <person name="Rinke C."/>
            <person name="Skarshewski A."/>
            <person name="Chaumeil P.A."/>
            <person name="Hugenholtz P."/>
        </authorList>
    </citation>
    <scope>NUCLEOTIDE SEQUENCE [LARGE SCALE GENOMIC DNA]</scope>
    <source>
        <strain evidence="1">UBA9956</strain>
    </source>
</reference>
<dbReference type="Proteomes" id="UP000264062">
    <property type="component" value="Unassembled WGS sequence"/>
</dbReference>
<comment type="caution">
    <text evidence="1">The sequence shown here is derived from an EMBL/GenBank/DDBJ whole genome shotgun (WGS) entry which is preliminary data.</text>
</comment>
<name>A0A350H9Z1_UNCW3</name>
<evidence type="ECO:0000313" key="2">
    <source>
        <dbReference type="Proteomes" id="UP000264062"/>
    </source>
</evidence>
<proteinExistence type="predicted"/>
<organism evidence="1 2">
    <name type="scientific">candidate division WOR-3 bacterium</name>
    <dbReference type="NCBI Taxonomy" id="2052148"/>
    <lineage>
        <taxon>Bacteria</taxon>
        <taxon>Bacteria division WOR-3</taxon>
    </lineage>
</organism>